<accession>A0A6I0F5I2</accession>
<dbReference type="EMBL" id="WBZC01000008">
    <property type="protein sequence ID" value="KAB3537830.1"/>
    <property type="molecule type" value="Genomic_DNA"/>
</dbReference>
<dbReference type="AlphaFoldDB" id="A0A6I0F5I2"/>
<protein>
    <submittedName>
        <fullName evidence="3">Heavy-metal-associated domain-containing protein</fullName>
    </submittedName>
</protein>
<dbReference type="InterPro" id="IPR036163">
    <property type="entry name" value="HMA_dom_sf"/>
</dbReference>
<comment type="caution">
    <text evidence="3">The sequence shown here is derived from an EMBL/GenBank/DDBJ whole genome shotgun (WGS) entry which is preliminary data.</text>
</comment>
<evidence type="ECO:0000259" key="2">
    <source>
        <dbReference type="PROSITE" id="PS50846"/>
    </source>
</evidence>
<dbReference type="InterPro" id="IPR000428">
    <property type="entry name" value="Cu-bd"/>
</dbReference>
<evidence type="ECO:0000313" key="3">
    <source>
        <dbReference type="EMBL" id="KAB3537830.1"/>
    </source>
</evidence>
<evidence type="ECO:0000256" key="1">
    <source>
        <dbReference type="ARBA" id="ARBA00022723"/>
    </source>
</evidence>
<dbReference type="PRINTS" id="PR00944">
    <property type="entry name" value="CUEXPORT"/>
</dbReference>
<keyword evidence="1" id="KW-0479">Metal-binding</keyword>
<organism evidence="3 4">
    <name type="scientific">Alkaliphilus pronyensis</name>
    <dbReference type="NCBI Taxonomy" id="1482732"/>
    <lineage>
        <taxon>Bacteria</taxon>
        <taxon>Bacillati</taxon>
        <taxon>Bacillota</taxon>
        <taxon>Clostridia</taxon>
        <taxon>Peptostreptococcales</taxon>
        <taxon>Natronincolaceae</taxon>
        <taxon>Alkaliphilus</taxon>
    </lineage>
</organism>
<evidence type="ECO:0000313" key="4">
    <source>
        <dbReference type="Proteomes" id="UP000432715"/>
    </source>
</evidence>
<dbReference type="GO" id="GO:0006825">
    <property type="term" value="P:copper ion transport"/>
    <property type="evidence" value="ECO:0007669"/>
    <property type="project" value="InterPro"/>
</dbReference>
<dbReference type="InterPro" id="IPR006121">
    <property type="entry name" value="HMA_dom"/>
</dbReference>
<dbReference type="Proteomes" id="UP000432715">
    <property type="component" value="Unassembled WGS sequence"/>
</dbReference>
<sequence length="71" mass="7879">MKKKLKIDGMSCSHCANHVKEELLEIEGVKEVVVDLLDKSALVELTKDVSDNRLKLAVAEAGYEPLDIENI</sequence>
<reference evidence="3 4" key="1">
    <citation type="submission" date="2019-10" db="EMBL/GenBank/DDBJ databases">
        <title>Alkaliphilus serpentinus sp. nov. and Alkaliphilus pronyensis sp. nov., two novel anaerobic alkaliphilic species isolated from the serpentinized-hosted hydrothermal field of the Prony Bay (New Caledonia).</title>
        <authorList>
            <person name="Postec A."/>
        </authorList>
    </citation>
    <scope>NUCLEOTIDE SEQUENCE [LARGE SCALE GENOMIC DNA]</scope>
    <source>
        <strain evidence="3 4">LacV</strain>
    </source>
</reference>
<dbReference type="SUPFAM" id="SSF55008">
    <property type="entry name" value="HMA, heavy metal-associated domain"/>
    <property type="match status" value="1"/>
</dbReference>
<keyword evidence="4" id="KW-1185">Reference proteome</keyword>
<name>A0A6I0F5I2_9FIRM</name>
<dbReference type="Gene3D" id="3.30.70.100">
    <property type="match status" value="1"/>
</dbReference>
<dbReference type="PROSITE" id="PS50846">
    <property type="entry name" value="HMA_2"/>
    <property type="match status" value="1"/>
</dbReference>
<dbReference type="CDD" id="cd00371">
    <property type="entry name" value="HMA"/>
    <property type="match status" value="1"/>
</dbReference>
<dbReference type="RefSeq" id="WP_151859975.1">
    <property type="nucleotide sequence ID" value="NZ_WBZC01000008.1"/>
</dbReference>
<dbReference type="GO" id="GO:0005507">
    <property type="term" value="F:copper ion binding"/>
    <property type="evidence" value="ECO:0007669"/>
    <property type="project" value="InterPro"/>
</dbReference>
<feature type="domain" description="HMA" evidence="2">
    <location>
        <begin position="1"/>
        <end position="66"/>
    </location>
</feature>
<dbReference type="Pfam" id="PF00403">
    <property type="entry name" value="HMA"/>
    <property type="match status" value="1"/>
</dbReference>
<gene>
    <name evidence="3" type="ORF">F8154_02295</name>
</gene>
<proteinExistence type="predicted"/>
<dbReference type="PROSITE" id="PS01047">
    <property type="entry name" value="HMA_1"/>
    <property type="match status" value="1"/>
</dbReference>
<dbReference type="OrthoDB" id="9813965at2"/>
<dbReference type="InterPro" id="IPR017969">
    <property type="entry name" value="Heavy-metal-associated_CS"/>
</dbReference>